<accession>A0A645ELN2</accession>
<proteinExistence type="predicted"/>
<gene>
    <name evidence="1" type="ORF">SDC9_149474</name>
</gene>
<name>A0A645ELN2_9ZZZZ</name>
<comment type="caution">
    <text evidence="1">The sequence shown here is derived from an EMBL/GenBank/DDBJ whole genome shotgun (WGS) entry which is preliminary data.</text>
</comment>
<dbReference type="AlphaFoldDB" id="A0A645ELN2"/>
<dbReference type="EMBL" id="VSSQ01048212">
    <property type="protein sequence ID" value="MPN02260.1"/>
    <property type="molecule type" value="Genomic_DNA"/>
</dbReference>
<sequence>MPHILMTRDVDVSPRQLTQFLAPQDHILMPVGLQDRRNLPPGLSGQLQVHPDITPRINHRQISAIAHQVGIMGQALTYNSL</sequence>
<organism evidence="1">
    <name type="scientific">bioreactor metagenome</name>
    <dbReference type="NCBI Taxonomy" id="1076179"/>
    <lineage>
        <taxon>unclassified sequences</taxon>
        <taxon>metagenomes</taxon>
        <taxon>ecological metagenomes</taxon>
    </lineage>
</organism>
<reference evidence="1" key="1">
    <citation type="submission" date="2019-08" db="EMBL/GenBank/DDBJ databases">
        <authorList>
            <person name="Kucharzyk K."/>
            <person name="Murdoch R.W."/>
            <person name="Higgins S."/>
            <person name="Loffler F."/>
        </authorList>
    </citation>
    <scope>NUCLEOTIDE SEQUENCE</scope>
</reference>
<evidence type="ECO:0000313" key="1">
    <source>
        <dbReference type="EMBL" id="MPN02260.1"/>
    </source>
</evidence>
<protein>
    <submittedName>
        <fullName evidence="1">Uncharacterized protein</fullName>
    </submittedName>
</protein>